<dbReference type="SUPFAM" id="SSF52172">
    <property type="entry name" value="CheY-like"/>
    <property type="match status" value="1"/>
</dbReference>
<protein>
    <submittedName>
        <fullName evidence="4">Chemotaxis regulator-transmits chemoreceptor signals to flagelllar motor component CheY</fullName>
    </submittedName>
</protein>
<sequence length="128" mass="14455">MPKSKKTILVIEDELPLLEAIQRKLESAGFAVLTAQNTEAAMAKLQRGPKADLIWLDHYIFGKEPGLLFVAELKNDPRWSRIPIFVVSNASGPEKRQAYMSLGADKYYTKVDSKLEDICQDIEEFLAK</sequence>
<dbReference type="InterPro" id="IPR050595">
    <property type="entry name" value="Bact_response_regulator"/>
</dbReference>
<evidence type="ECO:0000313" key="4">
    <source>
        <dbReference type="EMBL" id="KKW05783.1"/>
    </source>
</evidence>
<dbReference type="SMART" id="SM00448">
    <property type="entry name" value="REC"/>
    <property type="match status" value="1"/>
</dbReference>
<gene>
    <name evidence="4" type="ORF">UY40_C0008G0010</name>
</gene>
<proteinExistence type="predicted"/>
<dbReference type="InterPro" id="IPR001789">
    <property type="entry name" value="Sig_transdc_resp-reg_receiver"/>
</dbReference>
<name>A0A0G1VGV1_9BACT</name>
<keyword evidence="4" id="KW-0675">Receptor</keyword>
<evidence type="ECO:0000256" key="1">
    <source>
        <dbReference type="ARBA" id="ARBA00022553"/>
    </source>
</evidence>
<dbReference type="InterPro" id="IPR011006">
    <property type="entry name" value="CheY-like_superfamily"/>
</dbReference>
<keyword evidence="1 2" id="KW-0597">Phosphoprotein</keyword>
<dbReference type="PROSITE" id="PS50110">
    <property type="entry name" value="RESPONSE_REGULATORY"/>
    <property type="match status" value="1"/>
</dbReference>
<evidence type="ECO:0000256" key="2">
    <source>
        <dbReference type="PROSITE-ProRule" id="PRU00169"/>
    </source>
</evidence>
<dbReference type="STRING" id="1618342.UY40_C0008G0010"/>
<feature type="modified residue" description="4-aspartylphosphate" evidence="2">
    <location>
        <position position="57"/>
    </location>
</feature>
<dbReference type="GO" id="GO:0000160">
    <property type="term" value="P:phosphorelay signal transduction system"/>
    <property type="evidence" value="ECO:0007669"/>
    <property type="project" value="InterPro"/>
</dbReference>
<dbReference type="Pfam" id="PF00072">
    <property type="entry name" value="Response_reg"/>
    <property type="match status" value="1"/>
</dbReference>
<feature type="domain" description="Response regulatory" evidence="3">
    <location>
        <begin position="7"/>
        <end position="125"/>
    </location>
</feature>
<dbReference type="Gene3D" id="3.40.50.2300">
    <property type="match status" value="1"/>
</dbReference>
<dbReference type="Proteomes" id="UP000034119">
    <property type="component" value="Unassembled WGS sequence"/>
</dbReference>
<accession>A0A0G1VGV1</accession>
<evidence type="ECO:0000259" key="3">
    <source>
        <dbReference type="PROSITE" id="PS50110"/>
    </source>
</evidence>
<comment type="caution">
    <text evidence="4">The sequence shown here is derived from an EMBL/GenBank/DDBJ whole genome shotgun (WGS) entry which is preliminary data.</text>
</comment>
<dbReference type="PANTHER" id="PTHR44591:SF3">
    <property type="entry name" value="RESPONSE REGULATORY DOMAIN-CONTAINING PROTEIN"/>
    <property type="match status" value="1"/>
</dbReference>
<evidence type="ECO:0000313" key="5">
    <source>
        <dbReference type="Proteomes" id="UP000034119"/>
    </source>
</evidence>
<organism evidence="4 5">
    <name type="scientific">candidate division CPR1 bacterium GW2011_GWC1_49_13</name>
    <dbReference type="NCBI Taxonomy" id="1618342"/>
    <lineage>
        <taxon>Bacteria</taxon>
        <taxon>candidate division CPR1</taxon>
    </lineage>
</organism>
<dbReference type="AlphaFoldDB" id="A0A0G1VGV1"/>
<dbReference type="PANTHER" id="PTHR44591">
    <property type="entry name" value="STRESS RESPONSE REGULATOR PROTEIN 1"/>
    <property type="match status" value="1"/>
</dbReference>
<reference evidence="4 5" key="1">
    <citation type="journal article" date="2015" name="Nature">
        <title>rRNA introns, odd ribosomes, and small enigmatic genomes across a large radiation of phyla.</title>
        <authorList>
            <person name="Brown C.T."/>
            <person name="Hug L.A."/>
            <person name="Thomas B.C."/>
            <person name="Sharon I."/>
            <person name="Castelle C.J."/>
            <person name="Singh A."/>
            <person name="Wilkins M.J."/>
            <person name="Williams K.H."/>
            <person name="Banfield J.F."/>
        </authorList>
    </citation>
    <scope>NUCLEOTIDE SEQUENCE [LARGE SCALE GENOMIC DNA]</scope>
</reference>
<dbReference type="EMBL" id="LCPW01000008">
    <property type="protein sequence ID" value="KKW05783.1"/>
    <property type="molecule type" value="Genomic_DNA"/>
</dbReference>